<sequence length="390" mass="42572">MRLIVVALLGIEITIIALASAASAAAHPVGPVVPGESHPADHEGGPRLARVLAYEPLAATGERLAALPKPLISEATALLDHPASVARVPDTNKSGTRETGESAMTAGTALTDAGDSRGGTRDRPADIPGAGVSDPGLSDDAWDALLMEQLAMPDWPLDEHAKARRRARLDWPGERATRWEPATDSRRRPSPELHWRPYPEFHWRTSPEFHWGPSPESESRRAKRHVHTHVARMPKVKAHKHDRVDLKRVLPRRGTMTMSHATAARWLKISGVKTRSSGHCTSKHLHHCTSLDSVRVGTISRIIELKRESGCPIMVTGGTEEGHAPGTYSHGNGYKLDISHNKCIDRYITKNHENAGVRSDGARLFRAGSGSPFAGTTFADESSHWDILFR</sequence>
<proteinExistence type="predicted"/>
<evidence type="ECO:0000256" key="2">
    <source>
        <dbReference type="SAM" id="SignalP"/>
    </source>
</evidence>
<dbReference type="EMBL" id="VDLX02000002">
    <property type="protein sequence ID" value="KAB8196475.1"/>
    <property type="molecule type" value="Genomic_DNA"/>
</dbReference>
<name>A0A5C4WTD7_9ACTN</name>
<dbReference type="RefSeq" id="WP_139629537.1">
    <property type="nucleotide sequence ID" value="NZ_VDLX02000002.1"/>
</dbReference>
<comment type="caution">
    <text evidence="3">The sequence shown here is derived from an EMBL/GenBank/DDBJ whole genome shotgun (WGS) entry which is preliminary data.</text>
</comment>
<dbReference type="Proteomes" id="UP000312512">
    <property type="component" value="Unassembled WGS sequence"/>
</dbReference>
<evidence type="ECO:0000313" key="3">
    <source>
        <dbReference type="EMBL" id="KAB8196475.1"/>
    </source>
</evidence>
<dbReference type="AlphaFoldDB" id="A0A5C4WTD7"/>
<accession>A0A5C4WTD7</accession>
<feature type="chain" id="PRO_5043377614" description="Peptidase M15A C-terminal domain-containing protein" evidence="2">
    <location>
        <begin position="25"/>
        <end position="390"/>
    </location>
</feature>
<organism evidence="3 4">
    <name type="scientific">Nonomuraea phyllanthi</name>
    <dbReference type="NCBI Taxonomy" id="2219224"/>
    <lineage>
        <taxon>Bacteria</taxon>
        <taxon>Bacillati</taxon>
        <taxon>Actinomycetota</taxon>
        <taxon>Actinomycetes</taxon>
        <taxon>Streptosporangiales</taxon>
        <taxon>Streptosporangiaceae</taxon>
        <taxon>Nonomuraea</taxon>
    </lineage>
</organism>
<feature type="region of interest" description="Disordered" evidence="1">
    <location>
        <begin position="83"/>
        <end position="135"/>
    </location>
</feature>
<keyword evidence="4" id="KW-1185">Reference proteome</keyword>
<gene>
    <name evidence="3" type="ORF">FH608_006970</name>
</gene>
<evidence type="ECO:0000313" key="4">
    <source>
        <dbReference type="Proteomes" id="UP000312512"/>
    </source>
</evidence>
<protein>
    <recommendedName>
        <fullName evidence="5">Peptidase M15A C-terminal domain-containing protein</fullName>
    </recommendedName>
</protein>
<reference evidence="3 4" key="1">
    <citation type="submission" date="2019-10" db="EMBL/GenBank/DDBJ databases">
        <title>Nonomuraea sp. nov., isolated from Phyllanthus amarus.</title>
        <authorList>
            <person name="Klykleung N."/>
            <person name="Tanasupawat S."/>
        </authorList>
    </citation>
    <scope>NUCLEOTIDE SEQUENCE [LARGE SCALE GENOMIC DNA]</scope>
    <source>
        <strain evidence="3 4">PA1-10</strain>
    </source>
</reference>
<keyword evidence="2" id="KW-0732">Signal</keyword>
<evidence type="ECO:0000256" key="1">
    <source>
        <dbReference type="SAM" id="MobiDB-lite"/>
    </source>
</evidence>
<evidence type="ECO:0008006" key="5">
    <source>
        <dbReference type="Google" id="ProtNLM"/>
    </source>
</evidence>
<feature type="compositionally biased region" description="Basic and acidic residues" evidence="1">
    <location>
        <begin position="114"/>
        <end position="125"/>
    </location>
</feature>
<dbReference type="OrthoDB" id="3533852at2"/>
<feature type="signal peptide" evidence="2">
    <location>
        <begin position="1"/>
        <end position="24"/>
    </location>
</feature>